<dbReference type="Proteomes" id="UP000612362">
    <property type="component" value="Unassembled WGS sequence"/>
</dbReference>
<accession>A0A8J3HYV8</accession>
<dbReference type="EC" id="3.5.1.28" evidence="2"/>
<reference evidence="7" key="1">
    <citation type="submission" date="2020-10" db="EMBL/GenBank/DDBJ databases">
        <title>Taxonomic study of unclassified bacteria belonging to the class Ktedonobacteria.</title>
        <authorList>
            <person name="Yabe S."/>
            <person name="Wang C.M."/>
            <person name="Zheng Y."/>
            <person name="Sakai Y."/>
            <person name="Cavaletti L."/>
            <person name="Monciardini P."/>
            <person name="Donadio S."/>
        </authorList>
    </citation>
    <scope>NUCLEOTIDE SEQUENCE</scope>
    <source>
        <strain evidence="7">SOSP1-1</strain>
    </source>
</reference>
<dbReference type="AlphaFoldDB" id="A0A8J3HYV8"/>
<dbReference type="Pfam" id="PF01510">
    <property type="entry name" value="Amidase_2"/>
    <property type="match status" value="1"/>
</dbReference>
<evidence type="ECO:0000256" key="3">
    <source>
        <dbReference type="ARBA" id="ARBA00022801"/>
    </source>
</evidence>
<dbReference type="GO" id="GO:0071555">
    <property type="term" value="P:cell wall organization"/>
    <property type="evidence" value="ECO:0007669"/>
    <property type="project" value="UniProtKB-KW"/>
</dbReference>
<keyword evidence="4" id="KW-0961">Cell wall biogenesis/degradation</keyword>
<evidence type="ECO:0000313" key="7">
    <source>
        <dbReference type="EMBL" id="GHO44506.1"/>
    </source>
</evidence>
<dbReference type="GO" id="GO:0009254">
    <property type="term" value="P:peptidoglycan turnover"/>
    <property type="evidence" value="ECO:0007669"/>
    <property type="project" value="TreeGrafter"/>
</dbReference>
<evidence type="ECO:0000259" key="6">
    <source>
        <dbReference type="SMART" id="SM00644"/>
    </source>
</evidence>
<dbReference type="Gene3D" id="3.40.80.10">
    <property type="entry name" value="Peptidoglycan recognition protein-like"/>
    <property type="match status" value="1"/>
</dbReference>
<dbReference type="PANTHER" id="PTHR30417">
    <property type="entry name" value="N-ACETYLMURAMOYL-L-ALANINE AMIDASE AMID"/>
    <property type="match status" value="1"/>
</dbReference>
<dbReference type="InterPro" id="IPR036505">
    <property type="entry name" value="Amidase/PGRP_sf"/>
</dbReference>
<dbReference type="SUPFAM" id="SSF55846">
    <property type="entry name" value="N-acetylmuramoyl-L-alanine amidase-like"/>
    <property type="match status" value="1"/>
</dbReference>
<comment type="catalytic activity">
    <reaction evidence="1">
        <text>Hydrolyzes the link between N-acetylmuramoyl residues and L-amino acid residues in certain cell-wall glycopeptides.</text>
        <dbReference type="EC" id="3.5.1.28"/>
    </reaction>
</comment>
<evidence type="ECO:0000256" key="2">
    <source>
        <dbReference type="ARBA" id="ARBA00011901"/>
    </source>
</evidence>
<dbReference type="EMBL" id="BNJF01000001">
    <property type="protein sequence ID" value="GHO44506.1"/>
    <property type="molecule type" value="Genomic_DNA"/>
</dbReference>
<feature type="domain" description="N-acetylmuramoyl-L-alanine amidase" evidence="6">
    <location>
        <begin position="5"/>
        <end position="156"/>
    </location>
</feature>
<dbReference type="GO" id="GO:0009253">
    <property type="term" value="P:peptidoglycan catabolic process"/>
    <property type="evidence" value="ECO:0007669"/>
    <property type="project" value="InterPro"/>
</dbReference>
<dbReference type="SMART" id="SM00644">
    <property type="entry name" value="Ami_2"/>
    <property type="match status" value="1"/>
</dbReference>
<sequence length="347" mass="38266">MAIWIPSPNYMSRNGWKPKWIICHGTAGFTTAQQVGNYFAQSSSQVSSHYVVGQDGTVVQCVDEQYAAWANGPITSGADSWWYSVGNPNWATISIEHVKPHTDNSDQLTDAQKAATFKLIKEICVRWNIPFHQANSNGGITGHFSTDPVNRSRCPGPFPWNELFALGVDDMLDLTDAFASAHFEQAGNSWKCKSNGITIGEPFLSYYRHSDGALRLPVTVVHTEDNGVRWQRFESGILAYDPKNVDDNPGVKDSNGVYVIKLTSDLAKKLLFQSYLDQIKVAQDVVTQAQTDNKALKDQVAAQQQSVATLQQQLAALQQQLTQAQGIDHAPPQSGPRTNRRLSSNGN</sequence>
<dbReference type="InterPro" id="IPR002502">
    <property type="entry name" value="Amidase_domain"/>
</dbReference>
<keyword evidence="8" id="KW-1185">Reference proteome</keyword>
<dbReference type="PANTHER" id="PTHR30417:SF1">
    <property type="entry name" value="N-ACETYLMURAMOYL-L-ALANINE AMIDASE AMID"/>
    <property type="match status" value="1"/>
</dbReference>
<evidence type="ECO:0000313" key="8">
    <source>
        <dbReference type="Proteomes" id="UP000612362"/>
    </source>
</evidence>
<dbReference type="CDD" id="cd06583">
    <property type="entry name" value="PGRP"/>
    <property type="match status" value="1"/>
</dbReference>
<evidence type="ECO:0000256" key="1">
    <source>
        <dbReference type="ARBA" id="ARBA00001561"/>
    </source>
</evidence>
<dbReference type="GO" id="GO:0008745">
    <property type="term" value="F:N-acetylmuramoyl-L-alanine amidase activity"/>
    <property type="evidence" value="ECO:0007669"/>
    <property type="project" value="UniProtKB-EC"/>
</dbReference>
<proteinExistence type="predicted"/>
<dbReference type="RefSeq" id="WP_220193893.1">
    <property type="nucleotide sequence ID" value="NZ_BNJF01000001.1"/>
</dbReference>
<evidence type="ECO:0000256" key="4">
    <source>
        <dbReference type="ARBA" id="ARBA00023316"/>
    </source>
</evidence>
<feature type="region of interest" description="Disordered" evidence="5">
    <location>
        <begin position="324"/>
        <end position="347"/>
    </location>
</feature>
<name>A0A8J3HYV8_9CHLR</name>
<protein>
    <recommendedName>
        <fullName evidence="2">N-acetylmuramoyl-L-alanine amidase</fullName>
        <ecNumber evidence="2">3.5.1.28</ecNumber>
    </recommendedName>
</protein>
<dbReference type="InterPro" id="IPR051206">
    <property type="entry name" value="NAMLAA_amidase_2"/>
</dbReference>
<comment type="caution">
    <text evidence="7">The sequence shown here is derived from an EMBL/GenBank/DDBJ whole genome shotgun (WGS) entry which is preliminary data.</text>
</comment>
<gene>
    <name evidence="7" type="ORF">KSX_26690</name>
</gene>
<evidence type="ECO:0000256" key="5">
    <source>
        <dbReference type="SAM" id="MobiDB-lite"/>
    </source>
</evidence>
<organism evidence="7 8">
    <name type="scientific">Ktedonospora formicarum</name>
    <dbReference type="NCBI Taxonomy" id="2778364"/>
    <lineage>
        <taxon>Bacteria</taxon>
        <taxon>Bacillati</taxon>
        <taxon>Chloroflexota</taxon>
        <taxon>Ktedonobacteria</taxon>
        <taxon>Ktedonobacterales</taxon>
        <taxon>Ktedonobacteraceae</taxon>
        <taxon>Ktedonospora</taxon>
    </lineage>
</organism>
<keyword evidence="3" id="KW-0378">Hydrolase</keyword>
<feature type="compositionally biased region" description="Polar residues" evidence="5">
    <location>
        <begin position="335"/>
        <end position="347"/>
    </location>
</feature>